<evidence type="ECO:0000313" key="2">
    <source>
        <dbReference type="EMBL" id="WTT14095.1"/>
    </source>
</evidence>
<proteinExistence type="predicted"/>
<feature type="compositionally biased region" description="Low complexity" evidence="1">
    <location>
        <begin position="44"/>
        <end position="79"/>
    </location>
</feature>
<dbReference type="EMBL" id="CP108222">
    <property type="protein sequence ID" value="WTT14095.1"/>
    <property type="molecule type" value="Genomic_DNA"/>
</dbReference>
<organism evidence="2">
    <name type="scientific">Streptomyces sp. NBC_00093</name>
    <dbReference type="NCBI Taxonomy" id="2975649"/>
    <lineage>
        <taxon>Bacteria</taxon>
        <taxon>Bacillati</taxon>
        <taxon>Actinomycetota</taxon>
        <taxon>Actinomycetes</taxon>
        <taxon>Kitasatosporales</taxon>
        <taxon>Streptomycetaceae</taxon>
        <taxon>Streptomyces</taxon>
    </lineage>
</organism>
<evidence type="ECO:0008006" key="3">
    <source>
        <dbReference type="Google" id="ProtNLM"/>
    </source>
</evidence>
<gene>
    <name evidence="2" type="ORF">OHA22_00485</name>
</gene>
<evidence type="ECO:0000256" key="1">
    <source>
        <dbReference type="SAM" id="MobiDB-lite"/>
    </source>
</evidence>
<dbReference type="AlphaFoldDB" id="A0AAU1ZRM5"/>
<sequence length="289" mass="29671">MSGNTGGMRGSWAILLGAGLLLAGCSAPARGTGTEADASSRGTGPSASAGSSVDSPAVSSPSGRASASGSSSDSSATSVFTPAASLVPRTAKDGGLLAESVVLAPADLGRDFGAQDPAESTPGTWAVLDESCRWEREKLPRGVLASTSRYSRQPAAAGKSAIKVTAVATVHTDALGADEQVSTTLEEVLRCPEQRPRSNERITDLMSLGTPFGAREQEYADDSVLEAGRFTENGGAAQSYRWMVARLGTVVVAVSVTGGTGHTDQELNELGSKALAQMLTRVEQRLKEK</sequence>
<reference evidence="2" key="1">
    <citation type="submission" date="2022-10" db="EMBL/GenBank/DDBJ databases">
        <title>The complete genomes of actinobacterial strains from the NBC collection.</title>
        <authorList>
            <person name="Joergensen T.S."/>
            <person name="Alvarez Arevalo M."/>
            <person name="Sterndorff E.B."/>
            <person name="Faurdal D."/>
            <person name="Vuksanovic O."/>
            <person name="Mourched A.-S."/>
            <person name="Charusanti P."/>
            <person name="Shaw S."/>
            <person name="Blin K."/>
            <person name="Weber T."/>
        </authorList>
    </citation>
    <scope>NUCLEOTIDE SEQUENCE</scope>
    <source>
        <strain evidence="2">NBC_00093</strain>
    </source>
</reference>
<feature type="region of interest" description="Disordered" evidence="1">
    <location>
        <begin position="27"/>
        <end position="79"/>
    </location>
</feature>
<protein>
    <recommendedName>
        <fullName evidence="3">Secreted protein</fullName>
    </recommendedName>
</protein>
<accession>A0AAU1ZRM5</accession>
<name>A0AAU1ZRM5_9ACTN</name>